<evidence type="ECO:0000313" key="1">
    <source>
        <dbReference type="EMBL" id="GFY63004.1"/>
    </source>
</evidence>
<dbReference type="EMBL" id="BMAV01014553">
    <property type="protein sequence ID" value="GFY63004.1"/>
    <property type="molecule type" value="Genomic_DNA"/>
</dbReference>
<organism evidence="1 2">
    <name type="scientific">Trichonephila inaurata madagascariensis</name>
    <dbReference type="NCBI Taxonomy" id="2747483"/>
    <lineage>
        <taxon>Eukaryota</taxon>
        <taxon>Metazoa</taxon>
        <taxon>Ecdysozoa</taxon>
        <taxon>Arthropoda</taxon>
        <taxon>Chelicerata</taxon>
        <taxon>Arachnida</taxon>
        <taxon>Araneae</taxon>
        <taxon>Araneomorphae</taxon>
        <taxon>Entelegynae</taxon>
        <taxon>Araneoidea</taxon>
        <taxon>Nephilidae</taxon>
        <taxon>Trichonephila</taxon>
        <taxon>Trichonephila inaurata</taxon>
    </lineage>
</organism>
<comment type="caution">
    <text evidence="1">The sequence shown here is derived from an EMBL/GenBank/DDBJ whole genome shotgun (WGS) entry which is preliminary data.</text>
</comment>
<name>A0A8X7C9M0_9ARAC</name>
<gene>
    <name evidence="1" type="ORF">TNIN_460401</name>
</gene>
<dbReference type="Proteomes" id="UP000886998">
    <property type="component" value="Unassembled WGS sequence"/>
</dbReference>
<reference evidence="1" key="1">
    <citation type="submission" date="2020-08" db="EMBL/GenBank/DDBJ databases">
        <title>Multicomponent nature underlies the extraordinary mechanical properties of spider dragline silk.</title>
        <authorList>
            <person name="Kono N."/>
            <person name="Nakamura H."/>
            <person name="Mori M."/>
            <person name="Yoshida Y."/>
            <person name="Ohtoshi R."/>
            <person name="Malay A.D."/>
            <person name="Moran D.A.P."/>
            <person name="Tomita M."/>
            <person name="Numata K."/>
            <person name="Arakawa K."/>
        </authorList>
    </citation>
    <scope>NUCLEOTIDE SEQUENCE</scope>
</reference>
<proteinExistence type="predicted"/>
<protein>
    <submittedName>
        <fullName evidence="1">Uncharacterized protein</fullName>
    </submittedName>
</protein>
<dbReference type="AlphaFoldDB" id="A0A8X7C9M0"/>
<sequence>MATRCGQLLTPLPGPEIKCLEKGLLTGSDNRMKNGQRIKWTWKLFKRERGYSQVVTAAVTCHFGGSSHGGISFHEKILEKKN</sequence>
<keyword evidence="2" id="KW-1185">Reference proteome</keyword>
<accession>A0A8X7C9M0</accession>
<evidence type="ECO:0000313" key="2">
    <source>
        <dbReference type="Proteomes" id="UP000886998"/>
    </source>
</evidence>